<evidence type="ECO:0000256" key="2">
    <source>
        <dbReference type="ARBA" id="ARBA00004496"/>
    </source>
</evidence>
<dbReference type="GO" id="GO:0000049">
    <property type="term" value="F:tRNA binding"/>
    <property type="evidence" value="ECO:0007669"/>
    <property type="project" value="UniProtKB-KW"/>
</dbReference>
<keyword evidence="9" id="KW-0547">Nucleotide-binding</keyword>
<dbReference type="PROSITE" id="PS50886">
    <property type="entry name" value="TRBD"/>
    <property type="match status" value="1"/>
</dbReference>
<dbReference type="GO" id="GO:0005524">
    <property type="term" value="F:ATP binding"/>
    <property type="evidence" value="ECO:0007669"/>
    <property type="project" value="UniProtKB-KW"/>
</dbReference>
<keyword evidence="12" id="KW-0648">Protein biosynthesis</keyword>
<proteinExistence type="predicted"/>
<comment type="catalytic activity">
    <reaction evidence="15">
        <text>tRNA(Met) + L-methionine + ATP = L-methionyl-tRNA(Met) + AMP + diphosphate</text>
        <dbReference type="Rhea" id="RHEA:13481"/>
        <dbReference type="Rhea" id="RHEA-COMP:9667"/>
        <dbReference type="Rhea" id="RHEA-COMP:9698"/>
        <dbReference type="ChEBI" id="CHEBI:30616"/>
        <dbReference type="ChEBI" id="CHEBI:33019"/>
        <dbReference type="ChEBI" id="CHEBI:57844"/>
        <dbReference type="ChEBI" id="CHEBI:78442"/>
        <dbReference type="ChEBI" id="CHEBI:78530"/>
        <dbReference type="ChEBI" id="CHEBI:456215"/>
        <dbReference type="EC" id="6.1.1.10"/>
    </reaction>
</comment>
<keyword evidence="10" id="KW-0067">ATP-binding</keyword>
<gene>
    <name evidence="17" type="ORF">METZ01_LOCUS277181</name>
</gene>
<keyword evidence="13" id="KW-0030">Aminoacyl-tRNA synthetase</keyword>
<evidence type="ECO:0000313" key="17">
    <source>
        <dbReference type="EMBL" id="SVC24327.1"/>
    </source>
</evidence>
<evidence type="ECO:0000256" key="6">
    <source>
        <dbReference type="ARBA" id="ARBA00022490"/>
    </source>
</evidence>
<dbReference type="PANTHER" id="PTHR11586">
    <property type="entry name" value="TRNA-AMINOACYLATION COFACTOR ARC1 FAMILY MEMBER"/>
    <property type="match status" value="1"/>
</dbReference>
<dbReference type="InterPro" id="IPR051270">
    <property type="entry name" value="Tyrosine-tRNA_ligase_regulator"/>
</dbReference>
<organism evidence="17">
    <name type="scientific">marine metagenome</name>
    <dbReference type="NCBI Taxonomy" id="408172"/>
    <lineage>
        <taxon>unclassified sequences</taxon>
        <taxon>metagenomes</taxon>
        <taxon>ecological metagenomes</taxon>
    </lineage>
</organism>
<keyword evidence="8" id="KW-0436">Ligase</keyword>
<dbReference type="NCBIfam" id="TIGR00399">
    <property type="entry name" value="metG_C_term"/>
    <property type="match status" value="1"/>
</dbReference>
<dbReference type="SUPFAM" id="SSF50249">
    <property type="entry name" value="Nucleic acid-binding proteins"/>
    <property type="match status" value="1"/>
</dbReference>
<dbReference type="InterPro" id="IPR004495">
    <property type="entry name" value="Met-tRNA-synth_bsu_C"/>
</dbReference>
<keyword evidence="11" id="KW-0694">RNA-binding</keyword>
<comment type="subunit">
    <text evidence="3">Homodimer.</text>
</comment>
<comment type="function">
    <text evidence="1">Is required not only for elongation of protein synthesis but also for the initiation of all mRNA translation through initiator tRNA(fMet) aminoacylation.</text>
</comment>
<dbReference type="FunFam" id="2.40.50.140:FF:000042">
    <property type="entry name" value="Methionine--tRNA ligase"/>
    <property type="match status" value="1"/>
</dbReference>
<dbReference type="AlphaFoldDB" id="A0A382KN40"/>
<evidence type="ECO:0000256" key="14">
    <source>
        <dbReference type="ARBA" id="ARBA00030904"/>
    </source>
</evidence>
<dbReference type="PANTHER" id="PTHR11586:SF37">
    <property type="entry name" value="TRNA-BINDING DOMAIN-CONTAINING PROTEIN"/>
    <property type="match status" value="1"/>
</dbReference>
<dbReference type="GO" id="GO:0004825">
    <property type="term" value="F:methionine-tRNA ligase activity"/>
    <property type="evidence" value="ECO:0007669"/>
    <property type="project" value="UniProtKB-EC"/>
</dbReference>
<feature type="domain" description="TRNA-binding" evidence="16">
    <location>
        <begin position="71"/>
        <end position="171"/>
    </location>
</feature>
<evidence type="ECO:0000256" key="7">
    <source>
        <dbReference type="ARBA" id="ARBA00022555"/>
    </source>
</evidence>
<dbReference type="InterPro" id="IPR012340">
    <property type="entry name" value="NA-bd_OB-fold"/>
</dbReference>
<keyword evidence="6" id="KW-0963">Cytoplasm</keyword>
<evidence type="ECO:0000259" key="16">
    <source>
        <dbReference type="PROSITE" id="PS50886"/>
    </source>
</evidence>
<reference evidence="17" key="1">
    <citation type="submission" date="2018-05" db="EMBL/GenBank/DDBJ databases">
        <authorList>
            <person name="Lanie J.A."/>
            <person name="Ng W.-L."/>
            <person name="Kazmierczak K.M."/>
            <person name="Andrzejewski T.M."/>
            <person name="Davidsen T.M."/>
            <person name="Wayne K.J."/>
            <person name="Tettelin H."/>
            <person name="Glass J.I."/>
            <person name="Rusch D."/>
            <person name="Podicherti R."/>
            <person name="Tsui H.-C.T."/>
            <person name="Winkler M.E."/>
        </authorList>
    </citation>
    <scope>NUCLEOTIDE SEQUENCE</scope>
</reference>
<sequence>SIEEQGLESLQTWGNINPGIKIQPGSQLFPRIDDEDAEKIINSVEPPNDKDQKQSSLTEIEGICDQVLIDDFMKVDLRTGKIIEAENIKKSKKLLKLKVDIGTEVRQVVAGIAECYEPDQLINRTIILVANLKPVKLMGVESQGMLLAANNNGQIMLAGFDPTPSQGIRVR</sequence>
<evidence type="ECO:0000256" key="1">
    <source>
        <dbReference type="ARBA" id="ARBA00003314"/>
    </source>
</evidence>
<dbReference type="EMBL" id="UINC01080929">
    <property type="protein sequence ID" value="SVC24327.1"/>
    <property type="molecule type" value="Genomic_DNA"/>
</dbReference>
<evidence type="ECO:0000256" key="15">
    <source>
        <dbReference type="ARBA" id="ARBA00047364"/>
    </source>
</evidence>
<evidence type="ECO:0000256" key="5">
    <source>
        <dbReference type="ARBA" id="ARBA00018753"/>
    </source>
</evidence>
<dbReference type="GO" id="GO:0006431">
    <property type="term" value="P:methionyl-tRNA aminoacylation"/>
    <property type="evidence" value="ECO:0007669"/>
    <property type="project" value="InterPro"/>
</dbReference>
<comment type="subcellular location">
    <subcellularLocation>
        <location evidence="2">Cytoplasm</location>
    </subcellularLocation>
</comment>
<accession>A0A382KN40</accession>
<evidence type="ECO:0000256" key="10">
    <source>
        <dbReference type="ARBA" id="ARBA00022840"/>
    </source>
</evidence>
<protein>
    <recommendedName>
        <fullName evidence="5">Methionine--tRNA ligase</fullName>
        <ecNumber evidence="4">6.1.1.10</ecNumber>
    </recommendedName>
    <alternativeName>
        <fullName evidence="14">Methionyl-tRNA synthetase</fullName>
    </alternativeName>
</protein>
<evidence type="ECO:0000256" key="3">
    <source>
        <dbReference type="ARBA" id="ARBA00011738"/>
    </source>
</evidence>
<evidence type="ECO:0000256" key="11">
    <source>
        <dbReference type="ARBA" id="ARBA00022884"/>
    </source>
</evidence>
<dbReference type="Gene3D" id="2.40.50.140">
    <property type="entry name" value="Nucleic acid-binding proteins"/>
    <property type="match status" value="1"/>
</dbReference>
<dbReference type="InterPro" id="IPR009080">
    <property type="entry name" value="tRNAsynth_Ia_anticodon-bd"/>
</dbReference>
<dbReference type="SUPFAM" id="SSF47323">
    <property type="entry name" value="Anticodon-binding domain of a subclass of class I aminoacyl-tRNA synthetases"/>
    <property type="match status" value="1"/>
</dbReference>
<evidence type="ECO:0000256" key="12">
    <source>
        <dbReference type="ARBA" id="ARBA00022917"/>
    </source>
</evidence>
<dbReference type="InterPro" id="IPR002547">
    <property type="entry name" value="tRNA-bd_dom"/>
</dbReference>
<evidence type="ECO:0000256" key="9">
    <source>
        <dbReference type="ARBA" id="ARBA00022741"/>
    </source>
</evidence>
<feature type="non-terminal residue" evidence="17">
    <location>
        <position position="1"/>
    </location>
</feature>
<evidence type="ECO:0000256" key="13">
    <source>
        <dbReference type="ARBA" id="ARBA00023146"/>
    </source>
</evidence>
<evidence type="ECO:0000256" key="4">
    <source>
        <dbReference type="ARBA" id="ARBA00012838"/>
    </source>
</evidence>
<dbReference type="GO" id="GO:0005737">
    <property type="term" value="C:cytoplasm"/>
    <property type="evidence" value="ECO:0007669"/>
    <property type="project" value="UniProtKB-SubCell"/>
</dbReference>
<name>A0A382KN40_9ZZZZ</name>
<keyword evidence="7" id="KW-0820">tRNA-binding</keyword>
<dbReference type="EC" id="6.1.1.10" evidence="4"/>
<dbReference type="Pfam" id="PF01588">
    <property type="entry name" value="tRNA_bind"/>
    <property type="match status" value="1"/>
</dbReference>
<evidence type="ECO:0000256" key="8">
    <source>
        <dbReference type="ARBA" id="ARBA00022598"/>
    </source>
</evidence>